<dbReference type="Gene3D" id="2.60.40.1180">
    <property type="entry name" value="Golgi alpha-mannosidase II"/>
    <property type="match status" value="1"/>
</dbReference>
<evidence type="ECO:0000313" key="3">
    <source>
        <dbReference type="EMBL" id="KIM95348.1"/>
    </source>
</evidence>
<sequence>MAIYRWLYNIFLVLSLGLIDTSSAELLISAPERVPLGASQIVDHAFGSFSFAVHVFADYAGNSTIPNLFSRNLIDVLTNKTGKAPYIRVGGTSADRTNYIPNQTQGLVIQQEGPNGIPLAVTVGPVFFEGFLNFPGSKFHYDLNLAQNSSNGILNAVAEAKIALKYIGKNLESFEIGNECDLYVSQSVRPPNYTELDYVTEWTAHASDVTEQVLALNEYGLNAWTIYQALTYAGGANAENFSLISAFNDSRINAQQRVKSASLHHYQAGHNSALRLQNDFMNHSAISGNLTQYVAPMAYLRDHDPNVTFVIGESNSDFVNLGIPEYTGVFGNALWVCDYLLFGMSLNVSRIYLHQGTTFGYSAWVPVAVNGSAPQVRPPYYGNLLVADVVGISPSMQVLNVDLGIWNVSAYATFEDGTLAKYVVINFDKWNTTTRYPRPTHQVSLNIPADVTTTKVEYLTAPGAEVDQNITWRGLSYGFDSMGIGVQVTNNTKMLTPVNGVLNVSIQSTEAIVVTLLRANASNGNNGTALPTSGAGR</sequence>
<dbReference type="InterPro" id="IPR031728">
    <property type="entry name" value="GlcAase_C"/>
</dbReference>
<evidence type="ECO:0000256" key="1">
    <source>
        <dbReference type="SAM" id="SignalP"/>
    </source>
</evidence>
<keyword evidence="4" id="KW-1185">Reference proteome</keyword>
<dbReference type="HOGENOM" id="CLU_022148_0_0_1"/>
<organism evidence="3 4">
    <name type="scientific">Oidiodendron maius (strain Zn)</name>
    <dbReference type="NCBI Taxonomy" id="913774"/>
    <lineage>
        <taxon>Eukaryota</taxon>
        <taxon>Fungi</taxon>
        <taxon>Dikarya</taxon>
        <taxon>Ascomycota</taxon>
        <taxon>Pezizomycotina</taxon>
        <taxon>Leotiomycetes</taxon>
        <taxon>Leotiomycetes incertae sedis</taxon>
        <taxon>Myxotrichaceae</taxon>
        <taxon>Oidiodendron</taxon>
    </lineage>
</organism>
<dbReference type="InterPro" id="IPR017853">
    <property type="entry name" value="GH"/>
</dbReference>
<accession>A0A0C3C8V7</accession>
<dbReference type="OrthoDB" id="2831684at2759"/>
<keyword evidence="1" id="KW-0732">Signal</keyword>
<dbReference type="InterPro" id="IPR013780">
    <property type="entry name" value="Glyco_hydro_b"/>
</dbReference>
<dbReference type="Gene3D" id="3.20.20.80">
    <property type="entry name" value="Glycosidases"/>
    <property type="match status" value="1"/>
</dbReference>
<dbReference type="PANTHER" id="PTHR36183">
    <property type="entry name" value="BETA-GLUCURONIDASE"/>
    <property type="match status" value="1"/>
</dbReference>
<feature type="chain" id="PRO_5002175962" evidence="1">
    <location>
        <begin position="25"/>
        <end position="537"/>
    </location>
</feature>
<dbReference type="SUPFAM" id="SSF51445">
    <property type="entry name" value="(Trans)glycosidases"/>
    <property type="match status" value="1"/>
</dbReference>
<reference evidence="3 4" key="1">
    <citation type="submission" date="2014-04" db="EMBL/GenBank/DDBJ databases">
        <authorList>
            <consortium name="DOE Joint Genome Institute"/>
            <person name="Kuo A."/>
            <person name="Martino E."/>
            <person name="Perotto S."/>
            <person name="Kohler A."/>
            <person name="Nagy L.G."/>
            <person name="Floudas D."/>
            <person name="Copeland A."/>
            <person name="Barry K.W."/>
            <person name="Cichocki N."/>
            <person name="Veneault-Fourrey C."/>
            <person name="LaButti K."/>
            <person name="Lindquist E.A."/>
            <person name="Lipzen A."/>
            <person name="Lundell T."/>
            <person name="Morin E."/>
            <person name="Murat C."/>
            <person name="Sun H."/>
            <person name="Tunlid A."/>
            <person name="Henrissat B."/>
            <person name="Grigoriev I.V."/>
            <person name="Hibbett D.S."/>
            <person name="Martin F."/>
            <person name="Nordberg H.P."/>
            <person name="Cantor M.N."/>
            <person name="Hua S.X."/>
        </authorList>
    </citation>
    <scope>NUCLEOTIDE SEQUENCE [LARGE SCALE GENOMIC DNA]</scope>
    <source>
        <strain evidence="3 4">Zn</strain>
    </source>
</reference>
<gene>
    <name evidence="3" type="ORF">OIDMADRAFT_59823</name>
</gene>
<dbReference type="InterPro" id="IPR052974">
    <property type="entry name" value="GH79_Enzymes"/>
</dbReference>
<feature type="domain" description="Beta-glucuronidase C-terminal" evidence="2">
    <location>
        <begin position="410"/>
        <end position="513"/>
    </location>
</feature>
<dbReference type="GO" id="GO:0016787">
    <property type="term" value="F:hydrolase activity"/>
    <property type="evidence" value="ECO:0007669"/>
    <property type="project" value="UniProtKB-KW"/>
</dbReference>
<dbReference type="Proteomes" id="UP000054321">
    <property type="component" value="Unassembled WGS sequence"/>
</dbReference>
<dbReference type="InParanoid" id="A0A0C3C8V7"/>
<evidence type="ECO:0000313" key="4">
    <source>
        <dbReference type="Proteomes" id="UP000054321"/>
    </source>
</evidence>
<proteinExistence type="predicted"/>
<dbReference type="Pfam" id="PF16862">
    <property type="entry name" value="Glyco_hydro_79C"/>
    <property type="match status" value="1"/>
</dbReference>
<keyword evidence="3" id="KW-0378">Hydrolase</keyword>
<feature type="signal peptide" evidence="1">
    <location>
        <begin position="1"/>
        <end position="24"/>
    </location>
</feature>
<dbReference type="EMBL" id="KN832887">
    <property type="protein sequence ID" value="KIM95348.1"/>
    <property type="molecule type" value="Genomic_DNA"/>
</dbReference>
<dbReference type="PANTHER" id="PTHR36183:SF2">
    <property type="entry name" value="BETA-GLUCURONIDASE C-TERMINAL DOMAIN-CONTAINING PROTEIN"/>
    <property type="match status" value="1"/>
</dbReference>
<dbReference type="AlphaFoldDB" id="A0A0C3C8V7"/>
<evidence type="ECO:0000259" key="2">
    <source>
        <dbReference type="Pfam" id="PF16862"/>
    </source>
</evidence>
<name>A0A0C3C8V7_OIDMZ</name>
<reference evidence="4" key="2">
    <citation type="submission" date="2015-01" db="EMBL/GenBank/DDBJ databases">
        <title>Evolutionary Origins and Diversification of the Mycorrhizal Mutualists.</title>
        <authorList>
            <consortium name="DOE Joint Genome Institute"/>
            <consortium name="Mycorrhizal Genomics Consortium"/>
            <person name="Kohler A."/>
            <person name="Kuo A."/>
            <person name="Nagy L.G."/>
            <person name="Floudas D."/>
            <person name="Copeland A."/>
            <person name="Barry K.W."/>
            <person name="Cichocki N."/>
            <person name="Veneault-Fourrey C."/>
            <person name="LaButti K."/>
            <person name="Lindquist E.A."/>
            <person name="Lipzen A."/>
            <person name="Lundell T."/>
            <person name="Morin E."/>
            <person name="Murat C."/>
            <person name="Riley R."/>
            <person name="Ohm R."/>
            <person name="Sun H."/>
            <person name="Tunlid A."/>
            <person name="Henrissat B."/>
            <person name="Grigoriev I.V."/>
            <person name="Hibbett D.S."/>
            <person name="Martin F."/>
        </authorList>
    </citation>
    <scope>NUCLEOTIDE SEQUENCE [LARGE SCALE GENOMIC DNA]</scope>
    <source>
        <strain evidence="4">Zn</strain>
    </source>
</reference>
<protein>
    <submittedName>
        <fullName evidence="3">Glycoside hydrolase family 79 protein</fullName>
    </submittedName>
</protein>